<comment type="caution">
    <text evidence="2">The sequence shown here is derived from an EMBL/GenBank/DDBJ whole genome shotgun (WGS) entry which is preliminary data.</text>
</comment>
<accession>A0ABV1P9I0</accession>
<dbReference type="EMBL" id="JBEHEF010000005">
    <property type="protein sequence ID" value="MEQ9937833.1"/>
    <property type="molecule type" value="Genomic_DNA"/>
</dbReference>
<evidence type="ECO:0000313" key="3">
    <source>
        <dbReference type="Proteomes" id="UP001463408"/>
    </source>
</evidence>
<reference evidence="2 3" key="1">
    <citation type="submission" date="2024-06" db="EMBL/GenBank/DDBJ databases">
        <title>Pangenomics to understand the prophage dynamics in the radiating lineages of P. brasiliense.</title>
        <authorList>
            <person name="Pardeshi L.A."/>
            <person name="Van Duivenbode I."/>
            <person name="Jonkheer E.M."/>
            <person name="Pel M.J.C."/>
            <person name="Kupczok A."/>
            <person name="De Ridder D."/>
            <person name="Smit S."/>
            <person name="Van Der Lee T.J."/>
        </authorList>
    </citation>
    <scope>NUCLEOTIDE SEQUENCE [LARGE SCALE GENOMIC DNA]</scope>
    <source>
        <strain evidence="2 3">PD 8607</strain>
    </source>
</reference>
<organism evidence="2 3">
    <name type="scientific">Pectobacterium polonicum</name>
    <dbReference type="NCBI Taxonomy" id="2485124"/>
    <lineage>
        <taxon>Bacteria</taxon>
        <taxon>Pseudomonadati</taxon>
        <taxon>Pseudomonadota</taxon>
        <taxon>Gammaproteobacteria</taxon>
        <taxon>Enterobacterales</taxon>
        <taxon>Pectobacteriaceae</taxon>
        <taxon>Pectobacterium</taxon>
    </lineage>
</organism>
<protein>
    <submittedName>
        <fullName evidence="2">Uncharacterized protein</fullName>
    </submittedName>
</protein>
<feature type="coiled-coil region" evidence="1">
    <location>
        <begin position="86"/>
        <end position="120"/>
    </location>
</feature>
<evidence type="ECO:0000313" key="2">
    <source>
        <dbReference type="EMBL" id="MEQ9937833.1"/>
    </source>
</evidence>
<evidence type="ECO:0000256" key="1">
    <source>
        <dbReference type="SAM" id="Coils"/>
    </source>
</evidence>
<keyword evidence="1" id="KW-0175">Coiled coil</keyword>
<dbReference type="RefSeq" id="WP_336832202.1">
    <property type="nucleotide sequence ID" value="NZ_JBEHEF010000005.1"/>
</dbReference>
<dbReference type="Proteomes" id="UP001463408">
    <property type="component" value="Unassembled WGS sequence"/>
</dbReference>
<gene>
    <name evidence="2" type="ORF">ABRQ07_09435</name>
</gene>
<proteinExistence type="predicted"/>
<keyword evidence="3" id="KW-1185">Reference proteome</keyword>
<name>A0ABV1P9I0_9GAMM</name>
<sequence>MTISTAGMIESVRDAAKMTKTQEEQDCLNSIANRIEILTAANAGMDLQLNSIRAALNIPINTSVQAGVIAETTRLNEEVLSLRSQLSESVSLANKLRRTAKEHQEENQFLRTELAELQERPADAEIQCMEDMSLRVINVRDGFSLGRHPVFLRPAPQTAILPYAYAYQYAGCETCEGFQDWRSKLSKERPADWMLETGKVTDLIELYAVKPLSVVPDEMRETLYRIANHIAGAKDGMPAEWQDWAEEIETDIRRAAMIAAAQQLERKDGDA</sequence>